<organism evidence="1 2">
    <name type="scientific">Lutimaribacter pacificus</name>
    <dbReference type="NCBI Taxonomy" id="391948"/>
    <lineage>
        <taxon>Bacteria</taxon>
        <taxon>Pseudomonadati</taxon>
        <taxon>Pseudomonadota</taxon>
        <taxon>Alphaproteobacteria</taxon>
        <taxon>Rhodobacterales</taxon>
        <taxon>Roseobacteraceae</taxon>
        <taxon>Lutimaribacter</taxon>
    </lineage>
</organism>
<dbReference type="InterPro" id="IPR007375">
    <property type="entry name" value="SoxG"/>
</dbReference>
<dbReference type="RefSeq" id="WP_149786398.1">
    <property type="nucleotide sequence ID" value="NZ_FNIO01000001.1"/>
</dbReference>
<dbReference type="InterPro" id="IPR027266">
    <property type="entry name" value="TrmE/GcvT-like"/>
</dbReference>
<dbReference type="SUPFAM" id="SSF103025">
    <property type="entry name" value="Folate-binding domain"/>
    <property type="match status" value="1"/>
</dbReference>
<name>A0A1H0B922_9RHOB</name>
<dbReference type="Gene3D" id="3.30.70.1520">
    <property type="entry name" value="Heterotetrameric sarcosine oxidase"/>
    <property type="match status" value="1"/>
</dbReference>
<keyword evidence="2" id="KW-1185">Reference proteome</keyword>
<dbReference type="AlphaFoldDB" id="A0A1H0B922"/>
<reference evidence="1 2" key="1">
    <citation type="submission" date="2016-11" db="EMBL/GenBank/DDBJ databases">
        <authorList>
            <person name="Varghese N."/>
            <person name="Submissions S."/>
        </authorList>
    </citation>
    <scope>NUCLEOTIDE SEQUENCE [LARGE SCALE GENOMIC DNA]</scope>
    <source>
        <strain evidence="1 2">DSM 29620</strain>
    </source>
</reference>
<evidence type="ECO:0000313" key="2">
    <source>
        <dbReference type="Proteomes" id="UP000324252"/>
    </source>
</evidence>
<dbReference type="OrthoDB" id="7350722at2"/>
<dbReference type="Pfam" id="PF04268">
    <property type="entry name" value="SoxG"/>
    <property type="match status" value="1"/>
</dbReference>
<accession>A0A1H0B922</accession>
<proteinExistence type="predicted"/>
<gene>
    <name evidence="1" type="ORF">SAMN05444142_101731</name>
</gene>
<dbReference type="Proteomes" id="UP000324252">
    <property type="component" value="Unassembled WGS sequence"/>
</dbReference>
<dbReference type="Gene3D" id="3.30.1360.120">
    <property type="entry name" value="Probable tRNA modification gtpase trme, domain 1"/>
    <property type="match status" value="1"/>
</dbReference>
<sequence>MAELVARTPCAGLLPIAGGGVRVTEVDPGPMTAIAPFRGKEKTLAGALKRAHGVGWPAPGQSEASGDLRILWFGHSHALLTGVAPKPTLANHAALTDQGDAWAVVQVEGAGTRDVLARLTPLDLRDGAFPVGACARSEVQHMQAAILRVAGDAYRVMVFRSMARTLVHDLQVAMRGVAARG</sequence>
<dbReference type="EMBL" id="FQZZ01000001">
    <property type="protein sequence ID" value="SHJ58927.1"/>
    <property type="molecule type" value="Genomic_DNA"/>
</dbReference>
<protein>
    <submittedName>
        <fullName evidence="1">Sarcosine oxidase subunit gamma</fullName>
    </submittedName>
</protein>
<evidence type="ECO:0000313" key="1">
    <source>
        <dbReference type="EMBL" id="SHJ58927.1"/>
    </source>
</evidence>